<dbReference type="EMBL" id="PFNG01000259">
    <property type="protein sequence ID" value="PIZ34916.1"/>
    <property type="molecule type" value="Genomic_DNA"/>
</dbReference>
<protein>
    <submittedName>
        <fullName evidence="1">Uncharacterized protein</fullName>
    </submittedName>
</protein>
<gene>
    <name evidence="1" type="ORF">COY37_11215</name>
</gene>
<evidence type="ECO:0000313" key="1">
    <source>
        <dbReference type="EMBL" id="PIZ34916.1"/>
    </source>
</evidence>
<sequence>MNQLKKKHRGLKKLQAKLSTSAKPPLLLALVILLMFTVAACNSQDTQVKSTDAPTTATTDRQMAVKIISVTSPVNPGSTVTLFAQTKPGALCEVNAGYKLSAGEAKTLYPKQAETSGLVSWTWTVDSSATPGKYAATISAKALDGRTDTVTAQTLVEISAPSTQGATTGTTCKK</sequence>
<reference evidence="2" key="1">
    <citation type="submission" date="2017-09" db="EMBL/GenBank/DDBJ databases">
        <title>Depth-based differentiation of microbial function through sediment-hosted aquifers and enrichment of novel symbionts in the deep terrestrial subsurface.</title>
        <authorList>
            <person name="Probst A.J."/>
            <person name="Ladd B."/>
            <person name="Jarett J.K."/>
            <person name="Geller-Mcgrath D.E."/>
            <person name="Sieber C.M.K."/>
            <person name="Emerson J.B."/>
            <person name="Anantharaman K."/>
            <person name="Thomas B.C."/>
            <person name="Malmstrom R."/>
            <person name="Stieglmeier M."/>
            <person name="Klingl A."/>
            <person name="Woyke T."/>
            <person name="Ryan C.M."/>
            <person name="Banfield J.F."/>
        </authorList>
    </citation>
    <scope>NUCLEOTIDE SEQUENCE [LARGE SCALE GENOMIC DNA]</scope>
</reference>
<name>A0A2M7T4Z8_9ACTN</name>
<dbReference type="Proteomes" id="UP000230956">
    <property type="component" value="Unassembled WGS sequence"/>
</dbReference>
<dbReference type="AlphaFoldDB" id="A0A2M7T4Z8"/>
<comment type="caution">
    <text evidence="1">The sequence shown here is derived from an EMBL/GenBank/DDBJ whole genome shotgun (WGS) entry which is preliminary data.</text>
</comment>
<accession>A0A2M7T4Z8</accession>
<proteinExistence type="predicted"/>
<dbReference type="RefSeq" id="WP_286678211.1">
    <property type="nucleotide sequence ID" value="NZ_MNXI01000067.1"/>
</dbReference>
<organism evidence="1 2">
    <name type="scientific">Candidatus Aquicultor secundus</name>
    <dbReference type="NCBI Taxonomy" id="1973895"/>
    <lineage>
        <taxon>Bacteria</taxon>
        <taxon>Bacillati</taxon>
        <taxon>Actinomycetota</taxon>
        <taxon>Candidatus Aquicultoria</taxon>
        <taxon>Candidatus Aquicultorales</taxon>
        <taxon>Candidatus Aquicultoraceae</taxon>
        <taxon>Candidatus Aquicultor</taxon>
    </lineage>
</organism>
<evidence type="ECO:0000313" key="2">
    <source>
        <dbReference type="Proteomes" id="UP000230956"/>
    </source>
</evidence>